<dbReference type="EMBL" id="JAKEVY010000002">
    <property type="protein sequence ID" value="MCF1714420.1"/>
    <property type="molecule type" value="Genomic_DNA"/>
</dbReference>
<evidence type="ECO:0000259" key="1">
    <source>
        <dbReference type="Pfam" id="PF20613"/>
    </source>
</evidence>
<feature type="domain" description="HipA-like kinase" evidence="1">
    <location>
        <begin position="21"/>
        <end position="244"/>
    </location>
</feature>
<evidence type="ECO:0000313" key="2">
    <source>
        <dbReference type="EMBL" id="MCF1714420.1"/>
    </source>
</evidence>
<dbReference type="RefSeq" id="WP_234865082.1">
    <property type="nucleotide sequence ID" value="NZ_JAKEVY010000002.1"/>
</dbReference>
<gene>
    <name evidence="2" type="ORF">L0U88_07255</name>
</gene>
<dbReference type="InterPro" id="IPR046748">
    <property type="entry name" value="HipA_2"/>
</dbReference>
<keyword evidence="3" id="KW-1185">Reference proteome</keyword>
<proteinExistence type="predicted"/>
<dbReference type="Proteomes" id="UP001200145">
    <property type="component" value="Unassembled WGS sequence"/>
</dbReference>
<comment type="caution">
    <text evidence="2">The sequence shown here is derived from an EMBL/GenBank/DDBJ whole genome shotgun (WGS) entry which is preliminary data.</text>
</comment>
<accession>A0ABS9BGL4</accession>
<name>A0ABS9BGL4_9BACT</name>
<evidence type="ECO:0000313" key="3">
    <source>
        <dbReference type="Proteomes" id="UP001200145"/>
    </source>
</evidence>
<dbReference type="Pfam" id="PF20613">
    <property type="entry name" value="HipA_2"/>
    <property type="match status" value="1"/>
</dbReference>
<reference evidence="2 3" key="1">
    <citation type="submission" date="2022-01" db="EMBL/GenBank/DDBJ databases">
        <title>Flavihumibacter sp. nov., isolated from sediment of a river.</title>
        <authorList>
            <person name="Liu H."/>
        </authorList>
    </citation>
    <scope>NUCLEOTIDE SEQUENCE [LARGE SCALE GENOMIC DNA]</scope>
    <source>
        <strain evidence="2 3">RY-1</strain>
    </source>
</reference>
<protein>
    <recommendedName>
        <fullName evidence="1">HipA-like kinase domain-containing protein</fullName>
    </recommendedName>
</protein>
<sequence>MIKIADNDYSLPVVEAISSHEQFTTGANKPLLVTADDQNGSKGDYVVKLRGAERMSPEACMRELLAAFIAMQMEIKVVKPVLVHISPEFVELLKGSDAWGLAHKSIGFNYGSEYVPGYKTILVNEELNNHQLPFAQQLFCFDVFIQNSDRTKEKPNMITNGNEMVIFDHELAFGFALDIFKNPTPWQLSANDLEWINRHCLLPFLKGRDFDYAGFSDRLSNLSSEFWQAAKALIPEEWQSKQFETIRQYLTAICEHKESFITELKKLML</sequence>
<organism evidence="2 3">
    <name type="scientific">Flavihumibacter fluminis</name>
    <dbReference type="NCBI Taxonomy" id="2909236"/>
    <lineage>
        <taxon>Bacteria</taxon>
        <taxon>Pseudomonadati</taxon>
        <taxon>Bacteroidota</taxon>
        <taxon>Chitinophagia</taxon>
        <taxon>Chitinophagales</taxon>
        <taxon>Chitinophagaceae</taxon>
        <taxon>Flavihumibacter</taxon>
    </lineage>
</organism>